<proteinExistence type="predicted"/>
<gene>
    <name evidence="1" type="ORF">COX09_01220</name>
</gene>
<comment type="caution">
    <text evidence="1">The sequence shown here is derived from an EMBL/GenBank/DDBJ whole genome shotgun (WGS) entry which is preliminary data.</text>
</comment>
<dbReference type="EMBL" id="PCSQ01000031">
    <property type="protein sequence ID" value="PIP52501.1"/>
    <property type="molecule type" value="Genomic_DNA"/>
</dbReference>
<evidence type="ECO:0000313" key="1">
    <source>
        <dbReference type="EMBL" id="PIP52501.1"/>
    </source>
</evidence>
<sequence length="169" mass="18026">MKQTVFWLVAGLSLVAFSLAASMWTYQISLNRVEPLVAVVSSGQCPEAQACPDKREKWLLRNCHPPEKDNTPYDSWCNEAGKAEVCGDKTYCCPKYGGNWTVCAASPSPSVSPSPSPGVSPSPSASPRPDYCVSASVDGIVNGTVTKYPGETLILSSVSNPPVNGFFYA</sequence>
<feature type="non-terminal residue" evidence="1">
    <location>
        <position position="169"/>
    </location>
</feature>
<protein>
    <submittedName>
        <fullName evidence="1">Uncharacterized protein</fullName>
    </submittedName>
</protein>
<accession>A0A2H0B4E5</accession>
<dbReference type="Proteomes" id="UP000231081">
    <property type="component" value="Unassembled WGS sequence"/>
</dbReference>
<dbReference type="AlphaFoldDB" id="A0A2H0B4E5"/>
<evidence type="ECO:0000313" key="2">
    <source>
        <dbReference type="Proteomes" id="UP000231081"/>
    </source>
</evidence>
<reference evidence="1 2" key="1">
    <citation type="submission" date="2017-09" db="EMBL/GenBank/DDBJ databases">
        <title>Depth-based differentiation of microbial function through sediment-hosted aquifers and enrichment of novel symbionts in the deep terrestrial subsurface.</title>
        <authorList>
            <person name="Probst A.J."/>
            <person name="Ladd B."/>
            <person name="Jarett J.K."/>
            <person name="Geller-Mcgrath D.E."/>
            <person name="Sieber C.M."/>
            <person name="Emerson J.B."/>
            <person name="Anantharaman K."/>
            <person name="Thomas B.C."/>
            <person name="Malmstrom R."/>
            <person name="Stieglmeier M."/>
            <person name="Klingl A."/>
            <person name="Woyke T."/>
            <person name="Ryan C.M."/>
            <person name="Banfield J.F."/>
        </authorList>
    </citation>
    <scope>NUCLEOTIDE SEQUENCE [LARGE SCALE GENOMIC DNA]</scope>
    <source>
        <strain evidence="1">CG23_combo_of_CG06-09_8_20_14_all_47_9</strain>
    </source>
</reference>
<organism evidence="1 2">
    <name type="scientific">Candidatus Beckwithbacteria bacterium CG23_combo_of_CG06-09_8_20_14_all_47_9</name>
    <dbReference type="NCBI Taxonomy" id="1974498"/>
    <lineage>
        <taxon>Bacteria</taxon>
        <taxon>Candidatus Beckwithiibacteriota</taxon>
    </lineage>
</organism>
<name>A0A2H0B4E5_9BACT</name>